<feature type="region of interest" description="Disordered" evidence="2">
    <location>
        <begin position="1"/>
        <end position="47"/>
    </location>
</feature>
<dbReference type="InterPro" id="IPR015422">
    <property type="entry name" value="PyrdxlP-dep_Trfase_small"/>
</dbReference>
<dbReference type="PANTHER" id="PTHR43586:SF24">
    <property type="entry name" value="BLR4730 PROTEIN"/>
    <property type="match status" value="1"/>
</dbReference>
<feature type="compositionally biased region" description="Basic and acidic residues" evidence="2">
    <location>
        <begin position="35"/>
        <end position="45"/>
    </location>
</feature>
<reference evidence="4 5" key="4">
    <citation type="journal article" date="2009" name="Appl. Environ. Microbiol.">
        <title>Comparative genome-wide transcriptional profiling of Azorhizobium caulinodans ORS571 grown under free-living and symbiotic conditions.</title>
        <authorList>
            <person name="Tsukada S."/>
            <person name="Aono T."/>
            <person name="Akiba N."/>
            <person name="Lee KB."/>
            <person name="Liu CT."/>
            <person name="Toyazaki H."/>
            <person name="Oyaizu H."/>
        </authorList>
    </citation>
    <scope>NUCLEOTIDE SEQUENCE [LARGE SCALE GENOMIC DNA]</scope>
    <source>
        <strain evidence="5">ATCC 43989 / DSM 5975 / JCM 20966 / LMG 6465 / NBRC 14845 / NCIMB 13405 / ORS 571</strain>
    </source>
</reference>
<keyword evidence="5" id="KW-1185">Reference proteome</keyword>
<keyword evidence="1" id="KW-0663">Pyridoxal phosphate</keyword>
<reference evidence="4 5" key="5">
    <citation type="journal article" date="2010" name="Appl. Environ. Microbiol.">
        <title>phrR-like gene praR of Azorhizobium caulinodans ORS571 is essential for symbiosis with Sesbania rostrata and is involved in expression of reb genes.</title>
        <authorList>
            <person name="Akiba N."/>
            <person name="Aono T."/>
            <person name="Toyazaki H."/>
            <person name="Sato S."/>
            <person name="Oyaizu H."/>
        </authorList>
    </citation>
    <scope>NUCLEOTIDE SEQUENCE [LARGE SCALE GENOMIC DNA]</scope>
    <source>
        <strain evidence="5">ATCC 43989 / DSM 5975 / JCM 20966 / LMG 6465 / NBRC 14845 / NCIMB 13405 / ORS 571</strain>
    </source>
</reference>
<dbReference type="GO" id="GO:0016829">
    <property type="term" value="F:lyase activity"/>
    <property type="evidence" value="ECO:0007669"/>
    <property type="project" value="UniProtKB-KW"/>
</dbReference>
<evidence type="ECO:0000256" key="2">
    <source>
        <dbReference type="SAM" id="MobiDB-lite"/>
    </source>
</evidence>
<dbReference type="HOGENOM" id="CLU_003433_2_1_5"/>
<dbReference type="AlphaFoldDB" id="A8ICZ4"/>
<dbReference type="SUPFAM" id="SSF53383">
    <property type="entry name" value="PLP-dependent transferases"/>
    <property type="match status" value="1"/>
</dbReference>
<feature type="compositionally biased region" description="Basic and acidic residues" evidence="2">
    <location>
        <begin position="1"/>
        <end position="13"/>
    </location>
</feature>
<sequence length="452" mass="47759">MCRRAEEPWRHGGPDAFPRLTPRGRHRSRHRRRDAHPMGGRDRFAGFRPRSGAAAMMAGPFTSSEIAELRAQTPATGHRIHLNHASTSLMPRAVTGVMTDFIALEQAVGTHAAMEAHARDIEGVRHAVAALLNCPPRNIAFVETASRGWALALGACVSSGLRRIALARSDWGANILNASAMATGTALEVSLVPIGPLGQSSPAALVQAGAGGAVAFSLVPTSSGVAADVETIAEEARRREALVMIDAAQAVGQIPVDVSALGADVLVFPARKWLRGPKGAAVLFVSDRILAQAGPPLRDLGGGTWSGADDFLWRDDARRFESFEFNPAVRLGLGAAARLAREVGPGRIAARIRALVDLACTRLAALGAPLPMEAGDPAATGIMTWADRRRDVGALVEALRQRGIFAAGIGESQARLALEARGGPIIRASVHYFNTEDEIEAFATGFAALWHI</sequence>
<dbReference type="KEGG" id="azc:AZC_2863"/>
<organism evidence="4 5">
    <name type="scientific">Azorhizobium caulinodans (strain ATCC 43989 / DSM 5975 / JCM 20966 / LMG 6465 / NBRC 14845 / NCIMB 13405 / ORS 571)</name>
    <dbReference type="NCBI Taxonomy" id="438753"/>
    <lineage>
        <taxon>Bacteria</taxon>
        <taxon>Pseudomonadati</taxon>
        <taxon>Pseudomonadota</taxon>
        <taxon>Alphaproteobacteria</taxon>
        <taxon>Hyphomicrobiales</taxon>
        <taxon>Xanthobacteraceae</taxon>
        <taxon>Azorhizobium</taxon>
    </lineage>
</organism>
<accession>A8ICZ4</accession>
<dbReference type="Proteomes" id="UP000000270">
    <property type="component" value="Chromosome"/>
</dbReference>
<dbReference type="STRING" id="438753.AZC_2863"/>
<feature type="compositionally biased region" description="Basic residues" evidence="2">
    <location>
        <begin position="22"/>
        <end position="34"/>
    </location>
</feature>
<dbReference type="eggNOG" id="COG0520">
    <property type="taxonomic scope" value="Bacteria"/>
</dbReference>
<dbReference type="InterPro" id="IPR015421">
    <property type="entry name" value="PyrdxlP-dep_Trfase_major"/>
</dbReference>
<feature type="domain" description="Aminotransferase class V" evidence="3">
    <location>
        <begin position="81"/>
        <end position="442"/>
    </location>
</feature>
<dbReference type="EMBL" id="AP009384">
    <property type="protein sequence ID" value="BAF88861.1"/>
    <property type="molecule type" value="Genomic_DNA"/>
</dbReference>
<protein>
    <submittedName>
        <fullName evidence="4">Putative selenocysteine lyase</fullName>
    </submittedName>
</protein>
<evidence type="ECO:0000313" key="4">
    <source>
        <dbReference type="EMBL" id="BAF88861.1"/>
    </source>
</evidence>
<evidence type="ECO:0000256" key="1">
    <source>
        <dbReference type="ARBA" id="ARBA00022898"/>
    </source>
</evidence>
<reference evidence="4 5" key="3">
    <citation type="journal article" date="2008" name="BMC Genomics">
        <title>The genome of the versatile nitrogen fixer Azorhizobium caulinodans ORS571.</title>
        <authorList>
            <person name="Lee KB."/>
            <person name="Backer P.D."/>
            <person name="Aono T."/>
            <person name="Liu CT."/>
            <person name="Suzuki S."/>
            <person name="Suzuki T."/>
            <person name="Kaneko T."/>
            <person name="Yamada M."/>
            <person name="Tabata S."/>
            <person name="Kupfer D.M."/>
            <person name="Najar F.Z."/>
            <person name="Wiley G.B."/>
            <person name="Roe B."/>
            <person name="Binnewies T.T."/>
            <person name="Ussery D.W."/>
            <person name="D'Haeze W."/>
            <person name="Herder J.D."/>
            <person name="Gevers D."/>
            <person name="Vereecke D."/>
            <person name="Holsters M."/>
            <person name="Oyaizu H."/>
        </authorList>
    </citation>
    <scope>NUCLEOTIDE SEQUENCE [LARGE SCALE GENOMIC DNA]</scope>
    <source>
        <strain evidence="5">ATCC 43989 / DSM 5975 / JCM 20966 / LMG 6465 / NBRC 14845 / NCIMB 13405 / ORS 571</strain>
    </source>
</reference>
<reference evidence="4 5" key="1">
    <citation type="journal article" date="2007" name="Appl. Environ. Microbiol.">
        <title>Rhizobial factors required for stem nodule maturation and maintenance in Sesbania rostrata-Azorhizobium caulinodans ORS571 symbiosis.</title>
        <authorList>
            <person name="Suzuki S."/>
            <person name="Aono T."/>
            <person name="Lee KB."/>
            <person name="Suzuki T."/>
            <person name="Liu CT."/>
            <person name="Miwa H."/>
            <person name="Wakao S."/>
            <person name="Iki T."/>
            <person name="Oyaizu H."/>
        </authorList>
    </citation>
    <scope>NUCLEOTIDE SEQUENCE [LARGE SCALE GENOMIC DNA]</scope>
    <source>
        <strain evidence="5">ATCC 43989 / DSM 5975 / JCM 20966 / LMG 6465 / NBRC 14845 / NCIMB 13405 / ORS 571</strain>
    </source>
</reference>
<evidence type="ECO:0000259" key="3">
    <source>
        <dbReference type="Pfam" id="PF00266"/>
    </source>
</evidence>
<dbReference type="Gene3D" id="3.90.1150.10">
    <property type="entry name" value="Aspartate Aminotransferase, domain 1"/>
    <property type="match status" value="1"/>
</dbReference>
<evidence type="ECO:0000313" key="5">
    <source>
        <dbReference type="Proteomes" id="UP000000270"/>
    </source>
</evidence>
<reference evidence="4 5" key="6">
    <citation type="journal article" date="2011" name="Appl. Environ. Microbiol.">
        <title>Involvement of the azorhizobial chromosome partition gene (parA) in the onset of bacteroid differentiation during Sesbania rostrata stem nodule development.</title>
        <authorList>
            <person name="Liu CT."/>
            <person name="Lee KB."/>
            <person name="Wang YS."/>
            <person name="Peng MH."/>
            <person name="Lee KT."/>
            <person name="Suzuki S."/>
            <person name="Suzuki T."/>
            <person name="Oyaizu H."/>
        </authorList>
    </citation>
    <scope>NUCLEOTIDE SEQUENCE [LARGE SCALE GENOMIC DNA]</scope>
    <source>
        <strain evidence="5">ATCC 43989 / DSM 5975 / JCM 20966 / LMG 6465 / NBRC 14845 / NCIMB 13405 / ORS 571</strain>
    </source>
</reference>
<dbReference type="PANTHER" id="PTHR43586">
    <property type="entry name" value="CYSTEINE DESULFURASE"/>
    <property type="match status" value="1"/>
</dbReference>
<dbReference type="Gene3D" id="3.40.640.10">
    <property type="entry name" value="Type I PLP-dependent aspartate aminotransferase-like (Major domain)"/>
    <property type="match status" value="1"/>
</dbReference>
<dbReference type="Pfam" id="PF00266">
    <property type="entry name" value="Aminotran_5"/>
    <property type="match status" value="1"/>
</dbReference>
<gene>
    <name evidence="4" type="ordered locus">AZC_2863</name>
</gene>
<keyword evidence="4" id="KW-0456">Lyase</keyword>
<reference evidence="5" key="2">
    <citation type="submission" date="2007-04" db="EMBL/GenBank/DDBJ databases">
        <title>Complete genome sequence of the nitrogen-fixing bacterium Azorhizobium caulinodans ORS571.</title>
        <authorList>
            <person name="Lee K.B."/>
            <person name="Backer P.D."/>
            <person name="Aono T."/>
            <person name="Liu C.T."/>
            <person name="Suzuki S."/>
            <person name="Suzuki T."/>
            <person name="Kaneko T."/>
            <person name="Yamada M."/>
            <person name="Tabata S."/>
            <person name="Kupfer D.M."/>
            <person name="Najar F.Z."/>
            <person name="Wiley G.B."/>
            <person name="Roe B."/>
            <person name="Binnewies T."/>
            <person name="Ussery D."/>
            <person name="Vereecke D."/>
            <person name="Gevers D."/>
            <person name="Holsters M."/>
            <person name="Oyaizu H."/>
        </authorList>
    </citation>
    <scope>NUCLEOTIDE SEQUENCE [LARGE SCALE GENOMIC DNA]</scope>
    <source>
        <strain evidence="5">ATCC 43989 / DSM 5975 / JCM 20966 / LMG 6465 / NBRC 14845 / NCIMB 13405 / ORS 571</strain>
    </source>
</reference>
<dbReference type="InterPro" id="IPR015424">
    <property type="entry name" value="PyrdxlP-dep_Trfase"/>
</dbReference>
<dbReference type="InterPro" id="IPR000192">
    <property type="entry name" value="Aminotrans_V_dom"/>
</dbReference>
<proteinExistence type="predicted"/>
<name>A8ICZ4_AZOC5</name>